<evidence type="ECO:0000256" key="4">
    <source>
        <dbReference type="ARBA" id="ARBA00023157"/>
    </source>
</evidence>
<proteinExistence type="predicted"/>
<keyword evidence="3" id="KW-0677">Repeat</keyword>
<dbReference type="PROSITE" id="PS00010">
    <property type="entry name" value="ASX_HYDROXYL"/>
    <property type="match status" value="1"/>
</dbReference>
<dbReference type="Proteomes" id="UP000694424">
    <property type="component" value="Unplaced"/>
</dbReference>
<dbReference type="GO" id="GO:0005509">
    <property type="term" value="F:calcium ion binding"/>
    <property type="evidence" value="ECO:0007669"/>
    <property type="project" value="InterPro"/>
</dbReference>
<accession>A0A8B9P2M6</accession>
<dbReference type="Gene3D" id="2.10.25.10">
    <property type="entry name" value="Laminin"/>
    <property type="match status" value="1"/>
</dbReference>
<dbReference type="PROSITE" id="PS01187">
    <property type="entry name" value="EGF_CA"/>
    <property type="match status" value="1"/>
</dbReference>
<feature type="domain" description="EGF-like" evidence="6">
    <location>
        <begin position="14"/>
        <end position="50"/>
    </location>
</feature>
<evidence type="ECO:0000256" key="2">
    <source>
        <dbReference type="ARBA" id="ARBA00022729"/>
    </source>
</evidence>
<sequence>PKGFAAAWTLGSLNVDECLSHPCQNGATCINNVNSFSCSCPPGFKGASCEIGDEYLGSFQWVVTSLGKPSQVGLPVP</sequence>
<keyword evidence="1 5" id="KW-0245">EGF-like domain</keyword>
<dbReference type="PANTHER" id="PTHR12916">
    <property type="entry name" value="CYTOCHROME C OXIDASE POLYPEPTIDE VIC-2"/>
    <property type="match status" value="1"/>
</dbReference>
<reference evidence="7" key="1">
    <citation type="submission" date="2025-08" db="UniProtKB">
        <authorList>
            <consortium name="Ensembl"/>
        </authorList>
    </citation>
    <scope>IDENTIFICATION</scope>
</reference>
<evidence type="ECO:0000313" key="7">
    <source>
        <dbReference type="Ensembl" id="ENSAOWP00000006088.1"/>
    </source>
</evidence>
<keyword evidence="4 5" id="KW-1015">Disulfide bond</keyword>
<evidence type="ECO:0000313" key="8">
    <source>
        <dbReference type="Proteomes" id="UP000694424"/>
    </source>
</evidence>
<evidence type="ECO:0000259" key="6">
    <source>
        <dbReference type="PROSITE" id="PS50026"/>
    </source>
</evidence>
<dbReference type="PROSITE" id="PS50026">
    <property type="entry name" value="EGF_3"/>
    <property type="match status" value="1"/>
</dbReference>
<dbReference type="AlphaFoldDB" id="A0A8B9P2M6"/>
<name>A0A8B9P2M6_APTOW</name>
<organism evidence="7 8">
    <name type="scientific">Apteryx owenii</name>
    <name type="common">Little spotted kiwi</name>
    <dbReference type="NCBI Taxonomy" id="8824"/>
    <lineage>
        <taxon>Eukaryota</taxon>
        <taxon>Metazoa</taxon>
        <taxon>Chordata</taxon>
        <taxon>Craniata</taxon>
        <taxon>Vertebrata</taxon>
        <taxon>Euteleostomi</taxon>
        <taxon>Archelosauria</taxon>
        <taxon>Archosauria</taxon>
        <taxon>Dinosauria</taxon>
        <taxon>Saurischia</taxon>
        <taxon>Theropoda</taxon>
        <taxon>Coelurosauria</taxon>
        <taxon>Aves</taxon>
        <taxon>Palaeognathae</taxon>
        <taxon>Apterygiformes</taxon>
        <taxon>Apterygidae</taxon>
        <taxon>Apteryx</taxon>
    </lineage>
</organism>
<dbReference type="Ensembl" id="ENSAOWT00000006895.1">
    <property type="protein sequence ID" value="ENSAOWP00000006088.1"/>
    <property type="gene ID" value="ENSAOWG00000004188.1"/>
</dbReference>
<evidence type="ECO:0000256" key="5">
    <source>
        <dbReference type="PROSITE-ProRule" id="PRU00076"/>
    </source>
</evidence>
<evidence type="ECO:0000256" key="1">
    <source>
        <dbReference type="ARBA" id="ARBA00022536"/>
    </source>
</evidence>
<protein>
    <recommendedName>
        <fullName evidence="6">EGF-like domain-containing protein</fullName>
    </recommendedName>
</protein>
<dbReference type="InterPro" id="IPR001881">
    <property type="entry name" value="EGF-like_Ca-bd_dom"/>
</dbReference>
<dbReference type="SMART" id="SM00179">
    <property type="entry name" value="EGF_CA"/>
    <property type="match status" value="1"/>
</dbReference>
<keyword evidence="2" id="KW-0732">Signal</keyword>
<comment type="caution">
    <text evidence="5">Lacks conserved residue(s) required for the propagation of feature annotation.</text>
</comment>
<dbReference type="Pfam" id="PF00008">
    <property type="entry name" value="EGF"/>
    <property type="match status" value="1"/>
</dbReference>
<dbReference type="PRINTS" id="PR00010">
    <property type="entry name" value="EGFBLOOD"/>
</dbReference>
<feature type="disulfide bond" evidence="5">
    <location>
        <begin position="40"/>
        <end position="49"/>
    </location>
</feature>
<dbReference type="PROSITE" id="PS00022">
    <property type="entry name" value="EGF_1"/>
    <property type="match status" value="1"/>
</dbReference>
<evidence type="ECO:0000256" key="3">
    <source>
        <dbReference type="ARBA" id="ARBA00022737"/>
    </source>
</evidence>
<dbReference type="InterPro" id="IPR000152">
    <property type="entry name" value="EGF-type_Asp/Asn_hydroxyl_site"/>
</dbReference>
<dbReference type="InterPro" id="IPR000742">
    <property type="entry name" value="EGF"/>
</dbReference>
<dbReference type="InterPro" id="IPR018097">
    <property type="entry name" value="EGF_Ca-bd_CS"/>
</dbReference>
<dbReference type="PANTHER" id="PTHR12916:SF4">
    <property type="entry name" value="UNINFLATABLE, ISOFORM C"/>
    <property type="match status" value="1"/>
</dbReference>
<dbReference type="FunFam" id="2.10.25.10:FF:000575">
    <property type="entry name" value="Crumbs, isoform C"/>
    <property type="match status" value="1"/>
</dbReference>
<dbReference type="PROSITE" id="PS01186">
    <property type="entry name" value="EGF_2"/>
    <property type="match status" value="1"/>
</dbReference>
<dbReference type="SMART" id="SM00181">
    <property type="entry name" value="EGF"/>
    <property type="match status" value="1"/>
</dbReference>
<dbReference type="CDD" id="cd00054">
    <property type="entry name" value="EGF_CA"/>
    <property type="match status" value="1"/>
</dbReference>
<dbReference type="SUPFAM" id="SSF57196">
    <property type="entry name" value="EGF/Laminin"/>
    <property type="match status" value="1"/>
</dbReference>
<keyword evidence="8" id="KW-1185">Reference proteome</keyword>
<reference evidence="7" key="2">
    <citation type="submission" date="2025-09" db="UniProtKB">
        <authorList>
            <consortium name="Ensembl"/>
        </authorList>
    </citation>
    <scope>IDENTIFICATION</scope>
</reference>